<evidence type="ECO:0000313" key="9">
    <source>
        <dbReference type="EMBL" id="AIE95626.1"/>
    </source>
</evidence>
<accession>A0A075G1K3</accession>
<dbReference type="Gene3D" id="3.40.50.880">
    <property type="match status" value="1"/>
</dbReference>
<feature type="binding site" evidence="8">
    <location>
        <position position="82"/>
    </location>
    <ligand>
        <name>L-glutamine</name>
        <dbReference type="ChEBI" id="CHEBI:58359"/>
    </ligand>
</feature>
<evidence type="ECO:0000256" key="1">
    <source>
        <dbReference type="ARBA" id="ARBA00008345"/>
    </source>
</evidence>
<dbReference type="InterPro" id="IPR029062">
    <property type="entry name" value="Class_I_gatase-like"/>
</dbReference>
<keyword evidence="9" id="KW-0808">Transferase</keyword>
<feature type="active site" description="Charge relay system" evidence="7">
    <location>
        <position position="148"/>
    </location>
</feature>
<evidence type="ECO:0000256" key="4">
    <source>
        <dbReference type="ARBA" id="ARBA00022962"/>
    </source>
</evidence>
<dbReference type="AlphaFoldDB" id="A0A075G1K3"/>
<dbReference type="EC" id="3.5.1.2" evidence="2"/>
<keyword evidence="4 9" id="KW-0315">Glutamine amidotransferase</keyword>
<dbReference type="GO" id="GO:0008614">
    <property type="term" value="P:pyridoxine metabolic process"/>
    <property type="evidence" value="ECO:0007669"/>
    <property type="project" value="TreeGrafter"/>
</dbReference>
<feature type="binding site" evidence="8">
    <location>
        <begin position="23"/>
        <end position="25"/>
    </location>
    <ligand>
        <name>L-glutamine</name>
        <dbReference type="ChEBI" id="CHEBI:58359"/>
    </ligand>
</feature>
<dbReference type="PANTHER" id="PTHR31559:SF0">
    <property type="entry name" value="PYRIDOXAL 5'-PHOSPHATE SYNTHASE SUBUNIT SNO1-RELATED"/>
    <property type="match status" value="1"/>
</dbReference>
<dbReference type="NCBIfam" id="TIGR03800">
    <property type="entry name" value="PLP_synth_Pdx2"/>
    <property type="match status" value="1"/>
</dbReference>
<evidence type="ECO:0000256" key="8">
    <source>
        <dbReference type="PIRSR" id="PIRSR005639-2"/>
    </source>
</evidence>
<evidence type="ECO:0000256" key="3">
    <source>
        <dbReference type="ARBA" id="ARBA00022801"/>
    </source>
</evidence>
<comment type="catalytic activity">
    <reaction evidence="6">
        <text>L-glutamine + H2O = L-glutamate + NH4(+)</text>
        <dbReference type="Rhea" id="RHEA:15889"/>
        <dbReference type="ChEBI" id="CHEBI:15377"/>
        <dbReference type="ChEBI" id="CHEBI:28938"/>
        <dbReference type="ChEBI" id="CHEBI:29985"/>
        <dbReference type="ChEBI" id="CHEBI:58359"/>
        <dbReference type="EC" id="3.5.1.2"/>
    </reaction>
</comment>
<name>A0A075G1K3_9EURY</name>
<dbReference type="Pfam" id="PF01174">
    <property type="entry name" value="SNO"/>
    <property type="match status" value="1"/>
</dbReference>
<dbReference type="EMBL" id="KF900456">
    <property type="protein sequence ID" value="AIE95626.1"/>
    <property type="molecule type" value="Genomic_DNA"/>
</dbReference>
<dbReference type="GO" id="GO:1903600">
    <property type="term" value="C:glutaminase complex"/>
    <property type="evidence" value="ECO:0007669"/>
    <property type="project" value="TreeGrafter"/>
</dbReference>
<organism evidence="9">
    <name type="scientific">uncultured marine group II/III euryarchaeote AD1000_68_A11</name>
    <dbReference type="NCBI Taxonomy" id="1457800"/>
    <lineage>
        <taxon>Archaea</taxon>
        <taxon>Methanobacteriati</taxon>
        <taxon>Methanobacteriota</taxon>
        <taxon>environmental samples</taxon>
    </lineage>
</organism>
<dbReference type="PANTHER" id="PTHR31559">
    <property type="entry name" value="PYRIDOXAL 5'-PHOSPHATE SYNTHASE SUBUNIT SNO"/>
    <property type="match status" value="1"/>
</dbReference>
<dbReference type="PROSITE" id="PS01236">
    <property type="entry name" value="PDXT_SNO_1"/>
    <property type="match status" value="1"/>
</dbReference>
<evidence type="ECO:0000256" key="5">
    <source>
        <dbReference type="ARBA" id="ARBA00023239"/>
    </source>
</evidence>
<comment type="similarity">
    <text evidence="1">Belongs to the glutaminase PdxT/SNO family.</text>
</comment>
<reference evidence="9" key="1">
    <citation type="journal article" date="2014" name="Genome Biol. Evol.">
        <title>Pangenome evidence for extensive interdomain horizontal transfer affecting lineage core and shell genes in uncultured planktonic thaumarchaeota and euryarchaeota.</title>
        <authorList>
            <person name="Deschamps P."/>
            <person name="Zivanovic Y."/>
            <person name="Moreira D."/>
            <person name="Rodriguez-Valera F."/>
            <person name="Lopez-Garcia P."/>
        </authorList>
    </citation>
    <scope>NUCLEOTIDE SEQUENCE</scope>
</reference>
<feature type="active site" description="Charge relay system" evidence="7">
    <location>
        <position position="146"/>
    </location>
</feature>
<keyword evidence="5" id="KW-0456">Lyase</keyword>
<dbReference type="SUPFAM" id="SSF52317">
    <property type="entry name" value="Class I glutamine amidotransferase-like"/>
    <property type="match status" value="1"/>
</dbReference>
<feature type="binding site" evidence="8">
    <location>
        <begin position="110"/>
        <end position="111"/>
    </location>
    <ligand>
        <name>L-glutamine</name>
        <dbReference type="ChEBI" id="CHEBI:58359"/>
    </ligand>
</feature>
<dbReference type="GO" id="GO:0042823">
    <property type="term" value="P:pyridoxal phosphate biosynthetic process"/>
    <property type="evidence" value="ECO:0007669"/>
    <property type="project" value="InterPro"/>
</dbReference>
<dbReference type="GO" id="GO:0016829">
    <property type="term" value="F:lyase activity"/>
    <property type="evidence" value="ECO:0007669"/>
    <property type="project" value="UniProtKB-KW"/>
</dbReference>
<evidence type="ECO:0000256" key="7">
    <source>
        <dbReference type="PIRSR" id="PIRSR005639-1"/>
    </source>
</evidence>
<gene>
    <name evidence="9" type="primary">pdx2</name>
    <name evidence="9" type="synonym">pdxT</name>
</gene>
<dbReference type="InterPro" id="IPR002161">
    <property type="entry name" value="PdxT/SNO"/>
</dbReference>
<keyword evidence="3" id="KW-0378">Hydrolase</keyword>
<dbReference type="PROSITE" id="PS51130">
    <property type="entry name" value="PDXT_SNO_2"/>
    <property type="match status" value="1"/>
</dbReference>
<evidence type="ECO:0000256" key="6">
    <source>
        <dbReference type="ARBA" id="ARBA00049534"/>
    </source>
</evidence>
<evidence type="ECO:0000256" key="2">
    <source>
        <dbReference type="ARBA" id="ARBA00012918"/>
    </source>
</evidence>
<feature type="active site" description="Nucleophile" evidence="7">
    <location>
        <position position="59"/>
    </location>
</feature>
<dbReference type="GO" id="GO:0005829">
    <property type="term" value="C:cytosol"/>
    <property type="evidence" value="ECO:0007669"/>
    <property type="project" value="TreeGrafter"/>
</dbReference>
<proteinExistence type="inferred from homology"/>
<dbReference type="GO" id="GO:0004359">
    <property type="term" value="F:glutaminase activity"/>
    <property type="evidence" value="ECO:0007669"/>
    <property type="project" value="UniProtKB-EC"/>
</dbReference>
<protein>
    <recommendedName>
        <fullName evidence="2">glutaminase</fullName>
        <ecNumber evidence="2">3.5.1.2</ecNumber>
    </recommendedName>
</protein>
<dbReference type="PROSITE" id="PS51273">
    <property type="entry name" value="GATASE_TYPE_1"/>
    <property type="match status" value="1"/>
</dbReference>
<dbReference type="PIRSF" id="PIRSF005639">
    <property type="entry name" value="Glut_amidoT_SNO"/>
    <property type="match status" value="1"/>
</dbReference>
<sequence length="168" mass="17962">MHELRKASDLAAADPHAIVLPGGESTTMRLTGNHDTSRLLPALFEWIRSDSSRPVLGTCAGAILLADPRDGGDPLVDADIDRNAYGRQADSFQSTLEATILGRDFPGVFIRAPRFESHSESATVAAMHGEEVVGVRTGNRLALTFHPELSSDTGFHRWLLETAAGAGS</sequence>
<dbReference type="InterPro" id="IPR021196">
    <property type="entry name" value="PdxT/SNO_CS"/>
</dbReference>
<dbReference type="GO" id="GO:0016740">
    <property type="term" value="F:transferase activity"/>
    <property type="evidence" value="ECO:0007669"/>
    <property type="project" value="UniProtKB-KW"/>
</dbReference>